<protein>
    <submittedName>
        <fullName evidence="3">Uncharacterized protein</fullName>
    </submittedName>
</protein>
<gene>
    <name evidence="3" type="ORF">ACFPZN_15615</name>
</gene>
<evidence type="ECO:0000313" key="3">
    <source>
        <dbReference type="EMBL" id="MFC5747056.1"/>
    </source>
</evidence>
<accession>A0ABW0ZVW2</accession>
<dbReference type="EMBL" id="JBHSON010000019">
    <property type="protein sequence ID" value="MFC5747056.1"/>
    <property type="molecule type" value="Genomic_DNA"/>
</dbReference>
<keyword evidence="1" id="KW-0812">Transmembrane</keyword>
<feature type="signal peptide" evidence="2">
    <location>
        <begin position="1"/>
        <end position="36"/>
    </location>
</feature>
<evidence type="ECO:0000256" key="2">
    <source>
        <dbReference type="SAM" id="SignalP"/>
    </source>
</evidence>
<sequence>MNTEPRGQRAVRRGALAAVAAAALVLLFGFAAPAQADDNPSTIANGLASSRLYVTQDARGQVTIDQNAVLASLNGSPDADIRAVVVRNGVGQQAMGRMLVGVKDRVDKGDTYVAITADGTRMTGISKMFDSGEINRLIARSDPGSGNAQARLTAFAGHAEQQADAKARSGTISGFVTLSVVVLIMAGAFGAFLVAGKRRREREARQMAELKKGVEEDVILLGEDIAALDLDVMDHGLDPDTRRDYERAMNSYDDAKTATDRAARPTDMEDVTTALENGRYYMTATRARLAGEEVPQRRAPCFFNPQHGPSVKDVTWAPPGGVARSVPACDADAQRVLKGQDPDVRLVPYGDGRRPYYDAGPAYAPYAGGYYASYGGLDLLSGMMIGTMLGSMMSGGFGGGYADAGAMSGFGGDGGDVGGGWDFGGGDFGGGF</sequence>
<keyword evidence="1" id="KW-0472">Membrane</keyword>
<dbReference type="InterPro" id="IPR006311">
    <property type="entry name" value="TAT_signal"/>
</dbReference>
<feature type="transmembrane region" description="Helical" evidence="1">
    <location>
        <begin position="172"/>
        <end position="195"/>
    </location>
</feature>
<keyword evidence="2" id="KW-0732">Signal</keyword>
<dbReference type="Proteomes" id="UP001596074">
    <property type="component" value="Unassembled WGS sequence"/>
</dbReference>
<comment type="caution">
    <text evidence="3">The sequence shown here is derived from an EMBL/GenBank/DDBJ whole genome shotgun (WGS) entry which is preliminary data.</text>
</comment>
<reference evidence="4" key="1">
    <citation type="journal article" date="2019" name="Int. J. Syst. Evol. Microbiol.">
        <title>The Global Catalogue of Microorganisms (GCM) 10K type strain sequencing project: providing services to taxonomists for standard genome sequencing and annotation.</title>
        <authorList>
            <consortium name="The Broad Institute Genomics Platform"/>
            <consortium name="The Broad Institute Genome Sequencing Center for Infectious Disease"/>
            <person name="Wu L."/>
            <person name="Ma J."/>
        </authorList>
    </citation>
    <scope>NUCLEOTIDE SEQUENCE [LARGE SCALE GENOMIC DNA]</scope>
    <source>
        <strain evidence="4">KCTC 42087</strain>
    </source>
</reference>
<organism evidence="3 4">
    <name type="scientific">Actinomadura rugatobispora</name>
    <dbReference type="NCBI Taxonomy" id="1994"/>
    <lineage>
        <taxon>Bacteria</taxon>
        <taxon>Bacillati</taxon>
        <taxon>Actinomycetota</taxon>
        <taxon>Actinomycetes</taxon>
        <taxon>Streptosporangiales</taxon>
        <taxon>Thermomonosporaceae</taxon>
        <taxon>Actinomadura</taxon>
    </lineage>
</organism>
<proteinExistence type="predicted"/>
<dbReference type="RefSeq" id="WP_378282676.1">
    <property type="nucleotide sequence ID" value="NZ_JBHSON010000019.1"/>
</dbReference>
<evidence type="ECO:0000256" key="1">
    <source>
        <dbReference type="SAM" id="Phobius"/>
    </source>
</evidence>
<dbReference type="PROSITE" id="PS51318">
    <property type="entry name" value="TAT"/>
    <property type="match status" value="1"/>
</dbReference>
<keyword evidence="1" id="KW-1133">Transmembrane helix</keyword>
<feature type="chain" id="PRO_5047343325" evidence="2">
    <location>
        <begin position="37"/>
        <end position="432"/>
    </location>
</feature>
<name>A0ABW0ZVW2_9ACTN</name>
<keyword evidence="4" id="KW-1185">Reference proteome</keyword>
<evidence type="ECO:0000313" key="4">
    <source>
        <dbReference type="Proteomes" id="UP001596074"/>
    </source>
</evidence>